<dbReference type="Pfam" id="PF17919">
    <property type="entry name" value="RT_RNaseH_2"/>
    <property type="match status" value="1"/>
</dbReference>
<dbReference type="CDD" id="cd01647">
    <property type="entry name" value="RT_LTR"/>
    <property type="match status" value="1"/>
</dbReference>
<evidence type="ECO:0000256" key="1">
    <source>
        <dbReference type="ARBA" id="ARBA00022679"/>
    </source>
</evidence>
<evidence type="ECO:0000259" key="9">
    <source>
        <dbReference type="Pfam" id="PF17919"/>
    </source>
</evidence>
<dbReference type="EMBL" id="OIVN01000742">
    <property type="protein sequence ID" value="SPC84924.1"/>
    <property type="molecule type" value="Genomic_DNA"/>
</dbReference>
<dbReference type="Gene3D" id="2.40.70.10">
    <property type="entry name" value="Acid Proteases"/>
    <property type="match status" value="1"/>
</dbReference>
<name>A0A2N9FDS1_FAGSY</name>
<feature type="domain" description="Reverse transcriptase/retrotransposon-derived protein RNase H-like" evidence="9">
    <location>
        <begin position="1053"/>
        <end position="1147"/>
    </location>
</feature>
<keyword evidence="1" id="KW-0808">Transferase</keyword>
<gene>
    <name evidence="11" type="ORF">FSB_LOCUS12806</name>
</gene>
<evidence type="ECO:0000256" key="3">
    <source>
        <dbReference type="ARBA" id="ARBA00022722"/>
    </source>
</evidence>
<dbReference type="SUPFAM" id="SSF50630">
    <property type="entry name" value="Acid proteases"/>
    <property type="match status" value="1"/>
</dbReference>
<evidence type="ECO:0000256" key="6">
    <source>
        <dbReference type="SAM" id="MobiDB-lite"/>
    </source>
</evidence>
<dbReference type="GO" id="GO:0004519">
    <property type="term" value="F:endonuclease activity"/>
    <property type="evidence" value="ECO:0007669"/>
    <property type="project" value="UniProtKB-KW"/>
</dbReference>
<dbReference type="InterPro" id="IPR012337">
    <property type="entry name" value="RNaseH-like_sf"/>
</dbReference>
<feature type="region of interest" description="Disordered" evidence="6">
    <location>
        <begin position="186"/>
        <end position="212"/>
    </location>
</feature>
<dbReference type="Gene3D" id="3.10.10.10">
    <property type="entry name" value="HIV Type 1 Reverse Transcriptase, subunit A, domain 1"/>
    <property type="match status" value="1"/>
</dbReference>
<dbReference type="Pfam" id="PF00078">
    <property type="entry name" value="RVT_1"/>
    <property type="match status" value="1"/>
</dbReference>
<dbReference type="InterPro" id="IPR041577">
    <property type="entry name" value="RT_RNaseH_2"/>
</dbReference>
<feature type="domain" description="Integrase zinc-binding" evidence="10">
    <location>
        <begin position="1248"/>
        <end position="1304"/>
    </location>
</feature>
<evidence type="ECO:0008006" key="12">
    <source>
        <dbReference type="Google" id="ProtNLM"/>
    </source>
</evidence>
<dbReference type="SUPFAM" id="SSF56672">
    <property type="entry name" value="DNA/RNA polymerases"/>
    <property type="match status" value="1"/>
</dbReference>
<sequence>MAEERVIPPEAPRMTMYQLLQPTQSSIPSCIIFPPNAPHVEIKQGLMAILPDFRRLENENPYVHVRAFEEVIGSFYAQNVIETAKLRFFPFSLKDKAKGWLYTVKPRSIGSWGEMTQEFYKKFFPPHKVQQVKRKISSFVQGHDETLFMAWERFKDTYNFCPTHGYDTWRLEPEDAMDYLDEIAENSNTWNGPSPLDSTDRNRSGATTSGGSIFKLREEDNLSAKISFLTKEIEALKLKGSRGVNAVYREEPMEACRICQELDHTTSDCKSLPQFLNVPEEQVCAFNQYRPNNASYSNNYNPNMRNHPYLSYKSDNVLNPPPPRNNFVPSSSSSRPPLEDVLGTFMQKQSEQNQRFETMFTRMDEEVRETKNHLAKLTNALSATEKGKLPSQTQPNPNNQSVKIVSKDNHEECKTVTILRSGKAIGEEDESGTPKVKEAEPCLIPTPFPQALRLPKNLDVTTEILEHLHQVKVNLPLLHIIKQMPAYAKVIKDLCTVKRKHHLKKTAFLTEQVSAIIQHKVPPKYKDLGCPTISCTIGEYLVERALLDLGASINLLPFTVYQQMGLGDLKPTSMTLQLADRSVRTPKGMVEDVLIKIENFYYPVDFIILDTEPTLHPDNGIPIILGRPFLATANALINCRNGRMKITFGSMTAELNIFNVMRQQLEDDECHYVNLVDTVVQEEFNQNCFSDPLETLLTNSVNSYDIEHDAKLTEICSLLDSSQVLEEEQVMAVNEPWRPRFEELPETEKKPMPSSEEIPQLELKPLPNGFKYAYLGPGETFPVVISAALNEEQEGIIYPISDSKWVSPTQVVPKKSGITVVKNANDELIPTRLVTGWRMCIDYRKLNSATRKDHFPLPFIDQILERVAGHEYYCFLDGYSGYYQIEIALEDQGKTTFTCPFGTFAFRRMPFGLCNAPATFQRCMVSIFSDMVEKFMEVFMDDLFVFGDSFDDCLNNLKLVLVRCVEKGLVLNWEKCHFMVTSGIVLGHVVSSKGIEVDKAKVDLILNLPTPKTVRDVRSFLGHAGFYRRFIKDFSAISRPLCNLLLKESTFEWTESCEVAFKKLVQLLTSAPIMQAPDWSLPFEIMCDASDYAVGAVLGQRKDKKPHVIYYASRTLNSAQMNYTTTEKELLAVVFALDKFRSYLMEFNLQIKDKKGVENVVADHLSRLTFEEVKEEIPIRDSFPDEQLFAVTKLPWYAHIVNYLVKDFIPETWTAQDRRKFFVEVRNFYWDDPYLFKYCPDQILRRCIPDNETFSVIKFCHTEACGGHFSVKKTTAKILQCGFYWPTMFKDTHNFCKRCLECQKLGRVTRRNMMPMSPILEIEVFDCWGIDFMGPFPQSFGNLYILLAVDYVSKWVEAIAYALWAYRTAYKGPLGMSPYRLVYGKPCHLPVEMEHRAYWAIKAFNFDLKEASELRKFQMSELEELRNEAYISTRHYKERMKLFHDKKIKCLNYGAVVIEDPRDGRILKVNGQRLRPYLGEVVPAEEIMSLELPTYGDAS</sequence>
<feature type="domain" description="Reverse transcriptase" evidence="7">
    <location>
        <begin position="834"/>
        <end position="989"/>
    </location>
</feature>
<evidence type="ECO:0000259" key="8">
    <source>
        <dbReference type="Pfam" id="PF03732"/>
    </source>
</evidence>
<proteinExistence type="predicted"/>
<dbReference type="Gene3D" id="1.10.340.70">
    <property type="match status" value="1"/>
</dbReference>
<dbReference type="InterPro" id="IPR000477">
    <property type="entry name" value="RT_dom"/>
</dbReference>
<dbReference type="Gene3D" id="3.30.420.10">
    <property type="entry name" value="Ribonuclease H-like superfamily/Ribonuclease H"/>
    <property type="match status" value="2"/>
</dbReference>
<evidence type="ECO:0000259" key="7">
    <source>
        <dbReference type="Pfam" id="PF00078"/>
    </source>
</evidence>
<dbReference type="SUPFAM" id="SSF53098">
    <property type="entry name" value="Ribonuclease H-like"/>
    <property type="match status" value="1"/>
</dbReference>
<evidence type="ECO:0000259" key="10">
    <source>
        <dbReference type="Pfam" id="PF17921"/>
    </source>
</evidence>
<dbReference type="Gene3D" id="3.30.70.270">
    <property type="match status" value="2"/>
</dbReference>
<dbReference type="InterPro" id="IPR005162">
    <property type="entry name" value="Retrotrans_gag_dom"/>
</dbReference>
<protein>
    <recommendedName>
        <fullName evidence="12">Integrase catalytic domain-containing protein</fullName>
    </recommendedName>
</protein>
<dbReference type="InterPro" id="IPR036397">
    <property type="entry name" value="RNaseH_sf"/>
</dbReference>
<dbReference type="CDD" id="cd09274">
    <property type="entry name" value="RNase_HI_RT_Ty3"/>
    <property type="match status" value="1"/>
</dbReference>
<keyword evidence="3" id="KW-0540">Nuclease</keyword>
<dbReference type="Pfam" id="PF03732">
    <property type="entry name" value="Retrotrans_gag"/>
    <property type="match status" value="1"/>
</dbReference>
<dbReference type="Pfam" id="PF17921">
    <property type="entry name" value="Integrase_H2C2"/>
    <property type="match status" value="1"/>
</dbReference>
<evidence type="ECO:0000256" key="4">
    <source>
        <dbReference type="ARBA" id="ARBA00022759"/>
    </source>
</evidence>
<dbReference type="InterPro" id="IPR050951">
    <property type="entry name" value="Retrovirus_Pol_polyprotein"/>
</dbReference>
<organism evidence="11">
    <name type="scientific">Fagus sylvatica</name>
    <name type="common">Beechnut</name>
    <dbReference type="NCBI Taxonomy" id="28930"/>
    <lineage>
        <taxon>Eukaryota</taxon>
        <taxon>Viridiplantae</taxon>
        <taxon>Streptophyta</taxon>
        <taxon>Embryophyta</taxon>
        <taxon>Tracheophyta</taxon>
        <taxon>Spermatophyta</taxon>
        <taxon>Magnoliopsida</taxon>
        <taxon>eudicotyledons</taxon>
        <taxon>Gunneridae</taxon>
        <taxon>Pentapetalae</taxon>
        <taxon>rosids</taxon>
        <taxon>fabids</taxon>
        <taxon>Fagales</taxon>
        <taxon>Fagaceae</taxon>
        <taxon>Fagus</taxon>
    </lineage>
</organism>
<dbReference type="FunFam" id="3.10.20.370:FF:000001">
    <property type="entry name" value="Retrovirus-related Pol polyprotein from transposon 17.6-like protein"/>
    <property type="match status" value="1"/>
</dbReference>
<dbReference type="InterPro" id="IPR021109">
    <property type="entry name" value="Peptidase_aspartic_dom_sf"/>
</dbReference>
<reference evidence="11" key="1">
    <citation type="submission" date="2018-02" db="EMBL/GenBank/DDBJ databases">
        <authorList>
            <person name="Cohen D.B."/>
            <person name="Kent A.D."/>
        </authorList>
    </citation>
    <scope>NUCLEOTIDE SEQUENCE</scope>
</reference>
<dbReference type="PANTHER" id="PTHR37984">
    <property type="entry name" value="PROTEIN CBG26694"/>
    <property type="match status" value="1"/>
</dbReference>
<dbReference type="CDD" id="cd00303">
    <property type="entry name" value="retropepsin_like"/>
    <property type="match status" value="1"/>
</dbReference>
<dbReference type="GO" id="GO:0016779">
    <property type="term" value="F:nucleotidyltransferase activity"/>
    <property type="evidence" value="ECO:0007669"/>
    <property type="project" value="UniProtKB-KW"/>
</dbReference>
<keyword evidence="4" id="KW-0378">Hydrolase</keyword>
<dbReference type="InterPro" id="IPR043128">
    <property type="entry name" value="Rev_trsase/Diguanyl_cyclase"/>
</dbReference>
<keyword evidence="2" id="KW-0548">Nucleotidyltransferase</keyword>
<keyword evidence="5" id="KW-0511">Multifunctional enzyme</keyword>
<evidence type="ECO:0000256" key="2">
    <source>
        <dbReference type="ARBA" id="ARBA00022695"/>
    </source>
</evidence>
<dbReference type="InterPro" id="IPR043502">
    <property type="entry name" value="DNA/RNA_pol_sf"/>
</dbReference>
<evidence type="ECO:0000313" key="11">
    <source>
        <dbReference type="EMBL" id="SPC84924.1"/>
    </source>
</evidence>
<dbReference type="PANTHER" id="PTHR37984:SF5">
    <property type="entry name" value="PROTEIN NYNRIN-LIKE"/>
    <property type="match status" value="1"/>
</dbReference>
<evidence type="ECO:0000256" key="5">
    <source>
        <dbReference type="ARBA" id="ARBA00023268"/>
    </source>
</evidence>
<dbReference type="FunFam" id="3.30.70.270:FF:000020">
    <property type="entry name" value="Transposon Tf2-6 polyprotein-like Protein"/>
    <property type="match status" value="1"/>
</dbReference>
<accession>A0A2N9FDS1</accession>
<keyword evidence="4" id="KW-0255">Endonuclease</keyword>
<dbReference type="InterPro" id="IPR041588">
    <property type="entry name" value="Integrase_H2C2"/>
</dbReference>
<dbReference type="GO" id="GO:0003676">
    <property type="term" value="F:nucleic acid binding"/>
    <property type="evidence" value="ECO:0007669"/>
    <property type="project" value="InterPro"/>
</dbReference>
<feature type="domain" description="Retrotransposon gag" evidence="8">
    <location>
        <begin position="87"/>
        <end position="168"/>
    </location>
</feature>